<feature type="chain" id="PRO_5004564499" evidence="2">
    <location>
        <begin position="30"/>
        <end position="520"/>
    </location>
</feature>
<dbReference type="RefSeq" id="WP_021227353.1">
    <property type="nucleotide sequence ID" value="NZ_ATDP01000101.1"/>
</dbReference>
<dbReference type="Gene3D" id="3.10.129.10">
    <property type="entry name" value="Hotdog Thioesterase"/>
    <property type="match status" value="1"/>
</dbReference>
<feature type="signal peptide" evidence="2">
    <location>
        <begin position="1"/>
        <end position="29"/>
    </location>
</feature>
<dbReference type="InterPro" id="IPR029069">
    <property type="entry name" value="HotDog_dom_sf"/>
</dbReference>
<comment type="caution">
    <text evidence="3">The sequence shown here is derived from an EMBL/GenBank/DDBJ whole genome shotgun (WGS) entry which is preliminary data.</text>
</comment>
<name>T0IM72_9SPHN</name>
<dbReference type="PATRIC" id="fig|1331060.3.peg.3659"/>
<keyword evidence="4" id="KW-1185">Reference proteome</keyword>
<dbReference type="SUPFAM" id="SSF54637">
    <property type="entry name" value="Thioesterase/thiol ester dehydrase-isomerase"/>
    <property type="match status" value="1"/>
</dbReference>
<evidence type="ECO:0000313" key="4">
    <source>
        <dbReference type="Proteomes" id="UP000015531"/>
    </source>
</evidence>
<accession>T0IM72</accession>
<evidence type="ECO:0000313" key="3">
    <source>
        <dbReference type="EMBL" id="EQB12855.1"/>
    </source>
</evidence>
<organism evidence="3 4">
    <name type="scientific">Sphingobium lactosutens DS20</name>
    <dbReference type="NCBI Taxonomy" id="1331060"/>
    <lineage>
        <taxon>Bacteria</taxon>
        <taxon>Pseudomonadati</taxon>
        <taxon>Pseudomonadota</taxon>
        <taxon>Alphaproteobacteria</taxon>
        <taxon>Sphingomonadales</taxon>
        <taxon>Sphingomonadaceae</taxon>
        <taxon>Sphingobium</taxon>
    </lineage>
</organism>
<dbReference type="OrthoDB" id="4235906at2"/>
<dbReference type="EMBL" id="ATDP01000101">
    <property type="protein sequence ID" value="EQB12855.1"/>
    <property type="molecule type" value="Genomic_DNA"/>
</dbReference>
<dbReference type="AlphaFoldDB" id="T0IM72"/>
<dbReference type="Proteomes" id="UP000015531">
    <property type="component" value="Unassembled WGS sequence"/>
</dbReference>
<feature type="compositionally biased region" description="Polar residues" evidence="1">
    <location>
        <begin position="348"/>
        <end position="366"/>
    </location>
</feature>
<evidence type="ECO:0000256" key="2">
    <source>
        <dbReference type="SAM" id="SignalP"/>
    </source>
</evidence>
<evidence type="ECO:0000256" key="1">
    <source>
        <dbReference type="SAM" id="MobiDB-lite"/>
    </source>
</evidence>
<keyword evidence="2" id="KW-0732">Signal</keyword>
<gene>
    <name evidence="3" type="ORF">RLDS_18950</name>
</gene>
<proteinExistence type="predicted"/>
<reference evidence="3 4" key="1">
    <citation type="journal article" date="2013" name="Genome Announc.">
        <title>Draft Genome Sequence of Sphingobium lactosutens Strain DS20T, Isolated from a Hexachlorocyclohexane Dumpsite.</title>
        <authorList>
            <person name="Kumar R."/>
            <person name="Dwivedi V."/>
            <person name="Negi V."/>
            <person name="Khurana J.P."/>
            <person name="Lal R."/>
        </authorList>
    </citation>
    <scope>NUCLEOTIDE SEQUENCE [LARGE SCALE GENOMIC DNA]</scope>
    <source>
        <strain evidence="3 4">DS20</strain>
    </source>
</reference>
<sequence>MQQSKYLKWLALTPAVAALALAVAGPLHADPVANPPAPTFQDSDFLTLYPGVWTDRERPLVAKYLADNQALRDRGPIDVKALVTGRLPKGTPGLGPVVRATEAWVRYNNAKYDPESKLRNDAAYARQLGYKDIVGFVSFAAHDDTFMVPFPPAARDRLLVSHLNHSITNYRPIYPGDTLYLVMNDRRMKDLTPPEGAPMRSVAITSGGSIYNQKGEKVTDVTFRVVESVRIFKDPTRAPENPGFMDIWEAPDWWRRPAHFYTDEDWRKIETLWSQEKMRGAEPLYWEDVKVGDQPAPTADGPILASVIPVAPWGMGAGGSRTLRREIMDPAARAKLVRGQKDGVYRSTDPQVNVPTPPLEQTNNEGESGGAIVTSDIHKDGEKRSPLVNYMGRDFAIRHITNWIGDRGWIQTLSWSIMDPRSHWVNGKSVPRNPDAPRFLDRVPFMKDRFVDTHGLTQDMMIVKSYVTDRYVRDGRFMAELVWWIETIEGDILEEGSAAVRLPSRTEAPDAVTKAVTAGG</sequence>
<protein>
    <submittedName>
        <fullName evidence="3">Uncharacterized protein</fullName>
    </submittedName>
</protein>
<feature type="region of interest" description="Disordered" evidence="1">
    <location>
        <begin position="345"/>
        <end position="373"/>
    </location>
</feature>